<feature type="DNA-binding region" description="DM" evidence="5">
    <location>
        <begin position="41"/>
        <end position="88"/>
    </location>
</feature>
<dbReference type="PANTHER" id="PTHR12322:SF116">
    <property type="entry name" value="DOUBLESEX-MAB RELATED 99B"/>
    <property type="match status" value="1"/>
</dbReference>
<evidence type="ECO:0000256" key="4">
    <source>
        <dbReference type="ARBA" id="ARBA00023242"/>
    </source>
</evidence>
<protein>
    <submittedName>
        <fullName evidence="8">Dmrt1</fullName>
    </submittedName>
</protein>
<keyword evidence="2 5" id="KW-0862">Zinc</keyword>
<evidence type="ECO:0000256" key="3">
    <source>
        <dbReference type="ARBA" id="ARBA00023125"/>
    </source>
</evidence>
<dbReference type="PROSITE" id="PS50809">
    <property type="entry name" value="DM_2"/>
    <property type="match status" value="1"/>
</dbReference>
<dbReference type="GO" id="GO:0000978">
    <property type="term" value="F:RNA polymerase II cis-regulatory region sequence-specific DNA binding"/>
    <property type="evidence" value="ECO:0007669"/>
    <property type="project" value="TreeGrafter"/>
</dbReference>
<sequence length="364" mass="40932">MGRTLDLCTLTHANSFAASRRKGFTKYIKTMENKKSRAPKCANCRNHNVIQDRKGHKRFCPYKDCMCDFCSLQVKRRQNAREQIALRRRLLQDEELGIRVPIHVGCQSQTQTGGRASEGANVAQTGQHSQSIGWNSTNSVSFQDLYGMPREPGRVMQVPSQPISTVPGRPQTLGCFDSFHTGGYNNFLPWTQSPSYADTLDTYGYRGQSPYYTYQQPAQAFTYKSLNFDDRGRIFNQIGFPANQASALEANYITSKYPELSNRLQRLSQDFPNTDWSESNQGNRAFTGIHRMPSPKLEAESTVGVETRSKEVQYPSSFDTETQTPEIPPTNHLSERCDSPGSMGTPLIIDLEPGKDVELAPTDE</sequence>
<dbReference type="InterPro" id="IPR026607">
    <property type="entry name" value="DMRT"/>
</dbReference>
<feature type="domain" description="DM" evidence="7">
    <location>
        <begin position="41"/>
        <end position="88"/>
    </location>
</feature>
<proteinExistence type="evidence at transcript level"/>
<dbReference type="SMART" id="SM00301">
    <property type="entry name" value="DM"/>
    <property type="match status" value="1"/>
</dbReference>
<keyword evidence="4 5" id="KW-0539">Nucleus</keyword>
<evidence type="ECO:0000256" key="2">
    <source>
        <dbReference type="ARBA" id="ARBA00022833"/>
    </source>
</evidence>
<keyword evidence="3 5" id="KW-0238">DNA-binding</keyword>
<feature type="region of interest" description="Disordered" evidence="6">
    <location>
        <begin position="313"/>
        <end position="364"/>
    </location>
</feature>
<dbReference type="InterPro" id="IPR001275">
    <property type="entry name" value="DM_DNA-bd"/>
</dbReference>
<feature type="region of interest" description="Disordered" evidence="6">
    <location>
        <begin position="109"/>
        <end position="136"/>
    </location>
</feature>
<dbReference type="PROSITE" id="PS40000">
    <property type="entry name" value="DM_1"/>
    <property type="match status" value="1"/>
</dbReference>
<dbReference type="InterPro" id="IPR036407">
    <property type="entry name" value="DM_DNA-bd_sf"/>
</dbReference>
<accession>A0AA96LZ22</accession>
<feature type="compositionally biased region" description="Polar residues" evidence="6">
    <location>
        <begin position="122"/>
        <end position="136"/>
    </location>
</feature>
<dbReference type="Pfam" id="PF00751">
    <property type="entry name" value="DM"/>
    <property type="match status" value="1"/>
</dbReference>
<dbReference type="GO" id="GO:0007548">
    <property type="term" value="P:sex differentiation"/>
    <property type="evidence" value="ECO:0007669"/>
    <property type="project" value="TreeGrafter"/>
</dbReference>
<dbReference type="SUPFAM" id="SSF82927">
    <property type="entry name" value="Cysteine-rich DNA binding domain, (DM domain)"/>
    <property type="match status" value="1"/>
</dbReference>
<dbReference type="Gene3D" id="4.10.1040.10">
    <property type="entry name" value="DM DNA-binding domain"/>
    <property type="match status" value="1"/>
</dbReference>
<dbReference type="GO" id="GO:0046872">
    <property type="term" value="F:metal ion binding"/>
    <property type="evidence" value="ECO:0007669"/>
    <property type="project" value="UniProtKB-KW"/>
</dbReference>
<dbReference type="PANTHER" id="PTHR12322">
    <property type="entry name" value="DOUBLESEX AND MAB-3 RELATED TRANSCRIPTION FACTOR DMRT"/>
    <property type="match status" value="1"/>
</dbReference>
<organism evidence="8">
    <name type="scientific">Sinohyriopsis schlegelii</name>
    <name type="common">Biwa pearly mussel</name>
    <name type="synonym">Hyriopsis schlegelii</name>
    <dbReference type="NCBI Taxonomy" id="2706150"/>
    <lineage>
        <taxon>Eukaryota</taxon>
        <taxon>Metazoa</taxon>
        <taxon>Spiralia</taxon>
        <taxon>Lophotrochozoa</taxon>
        <taxon>Mollusca</taxon>
        <taxon>Bivalvia</taxon>
        <taxon>Autobranchia</taxon>
        <taxon>Heteroconchia</taxon>
        <taxon>Palaeoheterodonta</taxon>
        <taxon>Unionida</taxon>
        <taxon>Unionoidea</taxon>
        <taxon>Unionidae</taxon>
        <taxon>Gonideinae</taxon>
        <taxon>Sinohyriopsis</taxon>
    </lineage>
</organism>
<dbReference type="GO" id="GO:0005634">
    <property type="term" value="C:nucleus"/>
    <property type="evidence" value="ECO:0007669"/>
    <property type="project" value="UniProtKB-SubCell"/>
</dbReference>
<evidence type="ECO:0000256" key="6">
    <source>
        <dbReference type="SAM" id="MobiDB-lite"/>
    </source>
</evidence>
<keyword evidence="1 5" id="KW-0479">Metal-binding</keyword>
<evidence type="ECO:0000259" key="7">
    <source>
        <dbReference type="PROSITE" id="PS50809"/>
    </source>
</evidence>
<dbReference type="AlphaFoldDB" id="A0AA96LZ22"/>
<evidence type="ECO:0000256" key="1">
    <source>
        <dbReference type="ARBA" id="ARBA00022723"/>
    </source>
</evidence>
<name>A0AA96LZ22_SINSH</name>
<feature type="compositionally biased region" description="Polar residues" evidence="6">
    <location>
        <begin position="314"/>
        <end position="325"/>
    </location>
</feature>
<dbReference type="GO" id="GO:0000981">
    <property type="term" value="F:DNA-binding transcription factor activity, RNA polymerase II-specific"/>
    <property type="evidence" value="ECO:0007669"/>
    <property type="project" value="TreeGrafter"/>
</dbReference>
<evidence type="ECO:0000313" key="8">
    <source>
        <dbReference type="EMBL" id="WNR61756.1"/>
    </source>
</evidence>
<comment type="subcellular location">
    <subcellularLocation>
        <location evidence="5">Nucleus</location>
    </subcellularLocation>
</comment>
<evidence type="ECO:0000256" key="5">
    <source>
        <dbReference type="PROSITE-ProRule" id="PRU00070"/>
    </source>
</evidence>
<dbReference type="EMBL" id="OR389489">
    <property type="protein sequence ID" value="WNR61756.1"/>
    <property type="molecule type" value="mRNA"/>
</dbReference>
<reference evidence="8" key="1">
    <citation type="submission" date="2023-08" db="EMBL/GenBank/DDBJ databases">
        <authorList>
            <person name="Zeng Q."/>
        </authorList>
    </citation>
    <scope>NUCLEOTIDE SEQUENCE</scope>
    <source>
        <tissue evidence="8">Gonad</tissue>
    </source>
</reference>